<accession>A0A656HHW8</accession>
<name>A0A656HHW8_THINJ</name>
<dbReference type="GO" id="GO:0007165">
    <property type="term" value="P:signal transduction"/>
    <property type="evidence" value="ECO:0007669"/>
    <property type="project" value="InterPro"/>
</dbReference>
<protein>
    <submittedName>
        <fullName evidence="2">CheW domain protein</fullName>
    </submittedName>
</protein>
<dbReference type="AlphaFoldDB" id="A0A656HHW8"/>
<dbReference type="InterPro" id="IPR036061">
    <property type="entry name" value="CheW-like_dom_sf"/>
</dbReference>
<reference evidence="3" key="1">
    <citation type="journal article" date="2011" name="Stand. Genomic Sci.">
        <title>Genome sequence of the filamentous, gliding Thiothrix nivea neotype strain (JP2(T)).</title>
        <authorList>
            <person name="Lapidus A."/>
            <person name="Nolan M."/>
            <person name="Lucas S."/>
            <person name="Glavina Del Rio T."/>
            <person name="Tice H."/>
            <person name="Cheng J.F."/>
            <person name="Tapia R."/>
            <person name="Han C."/>
            <person name="Goodwin L."/>
            <person name="Pitluck S."/>
            <person name="Liolios K."/>
            <person name="Pagani I."/>
            <person name="Ivanova N."/>
            <person name="Huntemann M."/>
            <person name="Mavromatis K."/>
            <person name="Mikhailova N."/>
            <person name="Pati A."/>
            <person name="Chen A."/>
            <person name="Palaniappan K."/>
            <person name="Land M."/>
            <person name="Brambilla E.M."/>
            <person name="Rohde M."/>
            <person name="Abt B."/>
            <person name="Verbarg S."/>
            <person name="Goker M."/>
            <person name="Bristow J."/>
            <person name="Eisen J.A."/>
            <person name="Markowitz V."/>
            <person name="Hugenholtz P."/>
            <person name="Kyrpides N.C."/>
            <person name="Klenk H.P."/>
            <person name="Woyke T."/>
        </authorList>
    </citation>
    <scope>NUCLEOTIDE SEQUENCE [LARGE SCALE GENOMIC DNA]</scope>
    <source>
        <strain evidence="3">ATCC 35100 / DSM 5205 / JP2</strain>
    </source>
</reference>
<organism evidence="2 3">
    <name type="scientific">Thiothrix nivea (strain ATCC 35100 / DSM 5205 / JP2)</name>
    <dbReference type="NCBI Taxonomy" id="870187"/>
    <lineage>
        <taxon>Bacteria</taxon>
        <taxon>Pseudomonadati</taxon>
        <taxon>Pseudomonadota</taxon>
        <taxon>Gammaproteobacteria</taxon>
        <taxon>Thiotrichales</taxon>
        <taxon>Thiotrichaceae</taxon>
        <taxon>Thiothrix</taxon>
    </lineage>
</organism>
<sequence>MGGTQQKTTPTTADLASSRFCYRIGPNLILMETGVLAEILTDTAVYPVPFAPAWCAGLVSLRGDLYPVVDMHKVVLGNPKPGISQLLLFQHPHFPPVVLTCDGYPNHLKLSAEDLTEHKDATLPGWIPYTLHHRGQTLLKADHGKLLRQIQQHKHPN</sequence>
<proteinExistence type="predicted"/>
<keyword evidence="3" id="KW-1185">Reference proteome</keyword>
<dbReference type="OrthoDB" id="5570983at2"/>
<dbReference type="Proteomes" id="UP000005317">
    <property type="component" value="Unassembled WGS sequence"/>
</dbReference>
<evidence type="ECO:0000313" key="2">
    <source>
        <dbReference type="EMBL" id="EIJ36017.1"/>
    </source>
</evidence>
<dbReference type="RefSeq" id="WP_002709910.1">
    <property type="nucleotide sequence ID" value="NZ_JH651384.1"/>
</dbReference>
<evidence type="ECO:0000259" key="1">
    <source>
        <dbReference type="PROSITE" id="PS50851"/>
    </source>
</evidence>
<feature type="domain" description="CheW-like" evidence="1">
    <location>
        <begin position="16"/>
        <end position="152"/>
    </location>
</feature>
<dbReference type="Gene3D" id="2.40.50.180">
    <property type="entry name" value="CheA-289, Domain 4"/>
    <property type="match status" value="1"/>
</dbReference>
<dbReference type="Pfam" id="PF01584">
    <property type="entry name" value="CheW"/>
    <property type="match status" value="1"/>
</dbReference>
<gene>
    <name evidence="2" type="ORF">Thini_3507</name>
</gene>
<evidence type="ECO:0000313" key="3">
    <source>
        <dbReference type="Proteomes" id="UP000005317"/>
    </source>
</evidence>
<dbReference type="InterPro" id="IPR002545">
    <property type="entry name" value="CheW-lke_dom"/>
</dbReference>
<dbReference type="EMBL" id="JH651384">
    <property type="protein sequence ID" value="EIJ36017.1"/>
    <property type="molecule type" value="Genomic_DNA"/>
</dbReference>
<dbReference type="GO" id="GO:0006935">
    <property type="term" value="P:chemotaxis"/>
    <property type="evidence" value="ECO:0007669"/>
    <property type="project" value="InterPro"/>
</dbReference>
<dbReference type="PROSITE" id="PS50851">
    <property type="entry name" value="CHEW"/>
    <property type="match status" value="1"/>
</dbReference>
<dbReference type="SUPFAM" id="SSF50341">
    <property type="entry name" value="CheW-like"/>
    <property type="match status" value="1"/>
</dbReference>